<protein>
    <recommendedName>
        <fullName evidence="3">Restriction endonuclease type IV Mrr domain-containing protein</fullName>
    </recommendedName>
</protein>
<evidence type="ECO:0000313" key="2">
    <source>
        <dbReference type="Proteomes" id="UP001370348"/>
    </source>
</evidence>
<evidence type="ECO:0008006" key="3">
    <source>
        <dbReference type="Google" id="ProtNLM"/>
    </source>
</evidence>
<dbReference type="RefSeq" id="WP_394825658.1">
    <property type="nucleotide sequence ID" value="NZ_CP089984.1"/>
</dbReference>
<proteinExistence type="predicted"/>
<evidence type="ECO:0000313" key="1">
    <source>
        <dbReference type="EMBL" id="WXB16028.1"/>
    </source>
</evidence>
<dbReference type="Proteomes" id="UP001370348">
    <property type="component" value="Chromosome"/>
</dbReference>
<organism evidence="1 2">
    <name type="scientific">Pendulispora albinea</name>
    <dbReference type="NCBI Taxonomy" id="2741071"/>
    <lineage>
        <taxon>Bacteria</taxon>
        <taxon>Pseudomonadati</taxon>
        <taxon>Myxococcota</taxon>
        <taxon>Myxococcia</taxon>
        <taxon>Myxococcales</taxon>
        <taxon>Sorangiineae</taxon>
        <taxon>Pendulisporaceae</taxon>
        <taxon>Pendulispora</taxon>
    </lineage>
</organism>
<gene>
    <name evidence="1" type="ORF">LZC94_01875</name>
</gene>
<reference evidence="1 2" key="1">
    <citation type="submission" date="2021-12" db="EMBL/GenBank/DDBJ databases">
        <title>Discovery of the Pendulisporaceae a myxobacterial family with distinct sporulation behavior and unique specialized metabolism.</title>
        <authorList>
            <person name="Garcia R."/>
            <person name="Popoff A."/>
            <person name="Bader C.D."/>
            <person name="Loehr J."/>
            <person name="Walesch S."/>
            <person name="Walt C."/>
            <person name="Boldt J."/>
            <person name="Bunk B."/>
            <person name="Haeckl F.J.F.P.J."/>
            <person name="Gunesch A.P."/>
            <person name="Birkelbach J."/>
            <person name="Nuebel U."/>
            <person name="Pietschmann T."/>
            <person name="Bach T."/>
            <person name="Mueller R."/>
        </authorList>
    </citation>
    <scope>NUCLEOTIDE SEQUENCE [LARGE SCALE GENOMIC DNA]</scope>
    <source>
        <strain evidence="1 2">MSr11954</strain>
    </source>
</reference>
<keyword evidence="2" id="KW-1185">Reference proteome</keyword>
<sequence>MGQFLVAVVGQFNVAAYMCIAIRIDRNKGAIIVEAKARKDKVNDAQFARMCSLLRHNFAQQGALGVFVTIQGATGFPRGQEKTLRLHDARLRQALFHAKEGVPIVVLTLDDVLALSEPGALPRILRKKVADIELMTNIPINPVTCEPDIMLPSYLADLEAQISQGSKGKLKKPTKKGG</sequence>
<dbReference type="EMBL" id="CP089984">
    <property type="protein sequence ID" value="WXB16028.1"/>
    <property type="molecule type" value="Genomic_DNA"/>
</dbReference>
<accession>A0ABZ2LYK3</accession>
<name>A0ABZ2LYK3_9BACT</name>